<feature type="transmembrane region" description="Helical" evidence="11">
    <location>
        <begin position="728"/>
        <end position="748"/>
    </location>
</feature>
<dbReference type="GO" id="GO:0016020">
    <property type="term" value="C:membrane"/>
    <property type="evidence" value="ECO:0007669"/>
    <property type="project" value="UniProtKB-SubCell"/>
</dbReference>
<dbReference type="FunFam" id="3.40.50.300:FF:000163">
    <property type="entry name" value="Multidrug resistance-associated protein member 4"/>
    <property type="match status" value="1"/>
</dbReference>
<feature type="transmembrane region" description="Helical" evidence="11">
    <location>
        <begin position="88"/>
        <end position="114"/>
    </location>
</feature>
<dbReference type="PROSITE" id="PS50929">
    <property type="entry name" value="ABC_TM1F"/>
    <property type="match status" value="2"/>
</dbReference>
<dbReference type="InterPro" id="IPR017871">
    <property type="entry name" value="ABC_transporter-like_CS"/>
</dbReference>
<dbReference type="CDD" id="cd18579">
    <property type="entry name" value="ABC_6TM_ABCC_D1"/>
    <property type="match status" value="1"/>
</dbReference>
<name>A0A6B2KWR0_9EUKA</name>
<dbReference type="Gene3D" id="1.20.1560.10">
    <property type="entry name" value="ABC transporter type 1, transmembrane domain"/>
    <property type="match status" value="2"/>
</dbReference>
<feature type="transmembrane region" description="Helical" evidence="11">
    <location>
        <begin position="814"/>
        <end position="839"/>
    </location>
</feature>
<keyword evidence="4 11" id="KW-0812">Transmembrane</keyword>
<keyword evidence="6" id="KW-0547">Nucleotide-binding</keyword>
<dbReference type="Pfam" id="PF00664">
    <property type="entry name" value="ABC_membrane"/>
    <property type="match status" value="2"/>
</dbReference>
<dbReference type="InterPro" id="IPR036640">
    <property type="entry name" value="ABC1_TM_sf"/>
</dbReference>
<reference evidence="14" key="1">
    <citation type="journal article" date="2020" name="J. Eukaryot. Microbiol.">
        <title>De novo Sequencing, Assembly and Annotation of the Transcriptome for the Free-Living Testate Amoeba Arcella intermedia.</title>
        <authorList>
            <person name="Ribeiro G.M."/>
            <person name="Porfirio-Sousa A.L."/>
            <person name="Maurer-Alcala X.X."/>
            <person name="Katz L.A."/>
            <person name="Lahr D.J.G."/>
        </authorList>
    </citation>
    <scope>NUCLEOTIDE SEQUENCE</scope>
</reference>
<evidence type="ECO:0000256" key="3">
    <source>
        <dbReference type="ARBA" id="ARBA00022448"/>
    </source>
</evidence>
<dbReference type="InterPro" id="IPR050173">
    <property type="entry name" value="ABC_transporter_C-like"/>
</dbReference>
<dbReference type="Pfam" id="PF00005">
    <property type="entry name" value="ABC_tran"/>
    <property type="match status" value="2"/>
</dbReference>
<dbReference type="CDD" id="cd03250">
    <property type="entry name" value="ABCC_MRP_domain1"/>
    <property type="match status" value="1"/>
</dbReference>
<feature type="domain" description="ABC transporter" evidence="12">
    <location>
        <begin position="1016"/>
        <end position="1250"/>
    </location>
</feature>
<evidence type="ECO:0000256" key="4">
    <source>
        <dbReference type="ARBA" id="ARBA00022692"/>
    </source>
</evidence>
<feature type="transmembrane region" description="Helical" evidence="11">
    <location>
        <begin position="309"/>
        <end position="332"/>
    </location>
</feature>
<dbReference type="CDD" id="cd18580">
    <property type="entry name" value="ABC_6TM_ABCC_D2"/>
    <property type="match status" value="1"/>
</dbReference>
<dbReference type="InterPro" id="IPR011527">
    <property type="entry name" value="ABC1_TM_dom"/>
</dbReference>
<evidence type="ECO:0000256" key="8">
    <source>
        <dbReference type="ARBA" id="ARBA00022989"/>
    </source>
</evidence>
<comment type="similarity">
    <text evidence="2">Belongs to the ABC transporter superfamily. ABCC family. Conjugate transporter (TC 3.A.1.208) subfamily.</text>
</comment>
<accession>A0A6B2KWR0</accession>
<dbReference type="GO" id="GO:0005524">
    <property type="term" value="F:ATP binding"/>
    <property type="evidence" value="ECO:0007669"/>
    <property type="project" value="UniProtKB-KW"/>
</dbReference>
<feature type="transmembrane region" description="Helical" evidence="11">
    <location>
        <begin position="678"/>
        <end position="708"/>
    </location>
</feature>
<dbReference type="SUPFAM" id="SSF52540">
    <property type="entry name" value="P-loop containing nucleoside triphosphate hydrolases"/>
    <property type="match status" value="2"/>
</dbReference>
<dbReference type="GO" id="GO:0016887">
    <property type="term" value="F:ATP hydrolysis activity"/>
    <property type="evidence" value="ECO:0007669"/>
    <property type="project" value="InterPro"/>
</dbReference>
<keyword evidence="8 11" id="KW-1133">Transmembrane helix</keyword>
<dbReference type="InterPro" id="IPR044726">
    <property type="entry name" value="ABCC_6TM_D2"/>
</dbReference>
<feature type="transmembrane region" description="Helical" evidence="11">
    <location>
        <begin position="126"/>
        <end position="145"/>
    </location>
</feature>
<evidence type="ECO:0000256" key="7">
    <source>
        <dbReference type="ARBA" id="ARBA00022840"/>
    </source>
</evidence>
<evidence type="ECO:0000256" key="11">
    <source>
        <dbReference type="SAM" id="Phobius"/>
    </source>
</evidence>
<dbReference type="FunFam" id="3.40.50.300:FF:000997">
    <property type="entry name" value="Multidrug resistance-associated protein 1"/>
    <property type="match status" value="1"/>
</dbReference>
<feature type="domain" description="ABC transporter" evidence="12">
    <location>
        <begin position="403"/>
        <end position="624"/>
    </location>
</feature>
<dbReference type="InterPro" id="IPR027417">
    <property type="entry name" value="P-loop_NTPase"/>
</dbReference>
<dbReference type="PANTHER" id="PTHR24223">
    <property type="entry name" value="ATP-BINDING CASSETTE SUB-FAMILY C"/>
    <property type="match status" value="1"/>
</dbReference>
<keyword evidence="5" id="KW-0677">Repeat</keyword>
<dbReference type="SUPFAM" id="SSF90123">
    <property type="entry name" value="ABC transporter transmembrane region"/>
    <property type="match status" value="2"/>
</dbReference>
<dbReference type="InterPro" id="IPR003439">
    <property type="entry name" value="ABC_transporter-like_ATP-bd"/>
</dbReference>
<evidence type="ECO:0000256" key="9">
    <source>
        <dbReference type="ARBA" id="ARBA00023136"/>
    </source>
</evidence>
<dbReference type="EMBL" id="GIBP01000102">
    <property type="protein sequence ID" value="NDV29071.1"/>
    <property type="molecule type" value="Transcribed_RNA"/>
</dbReference>
<evidence type="ECO:0000256" key="10">
    <source>
        <dbReference type="SAM" id="MobiDB-lite"/>
    </source>
</evidence>
<dbReference type="InterPro" id="IPR044746">
    <property type="entry name" value="ABCC_6TM_D1"/>
</dbReference>
<dbReference type="FunFam" id="1.20.1560.10:FF:000013">
    <property type="entry name" value="ABC transporter C family member 2"/>
    <property type="match status" value="1"/>
</dbReference>
<dbReference type="CDD" id="cd03244">
    <property type="entry name" value="ABCC_MRP_domain2"/>
    <property type="match status" value="1"/>
</dbReference>
<keyword evidence="9 11" id="KW-0472">Membrane</keyword>
<evidence type="ECO:0000259" key="12">
    <source>
        <dbReference type="PROSITE" id="PS50893"/>
    </source>
</evidence>
<organism evidence="14">
    <name type="scientific">Arcella intermedia</name>
    <dbReference type="NCBI Taxonomy" id="1963864"/>
    <lineage>
        <taxon>Eukaryota</taxon>
        <taxon>Amoebozoa</taxon>
        <taxon>Tubulinea</taxon>
        <taxon>Elardia</taxon>
        <taxon>Arcellinida</taxon>
        <taxon>Sphaerothecina</taxon>
        <taxon>Arcellidae</taxon>
        <taxon>Arcella</taxon>
    </lineage>
</organism>
<dbReference type="Gene3D" id="3.40.50.300">
    <property type="entry name" value="P-loop containing nucleotide triphosphate hydrolases"/>
    <property type="match status" value="2"/>
</dbReference>
<evidence type="ECO:0000313" key="14">
    <source>
        <dbReference type="EMBL" id="NDV29071.1"/>
    </source>
</evidence>
<evidence type="ECO:0000256" key="2">
    <source>
        <dbReference type="ARBA" id="ARBA00009726"/>
    </source>
</evidence>
<dbReference type="InterPro" id="IPR003593">
    <property type="entry name" value="AAA+_ATPase"/>
</dbReference>
<keyword evidence="3" id="KW-0813">Transport</keyword>
<dbReference type="GO" id="GO:0140359">
    <property type="term" value="F:ABC-type transporter activity"/>
    <property type="evidence" value="ECO:0007669"/>
    <property type="project" value="InterPro"/>
</dbReference>
<evidence type="ECO:0000256" key="6">
    <source>
        <dbReference type="ARBA" id="ARBA00022741"/>
    </source>
</evidence>
<dbReference type="PANTHER" id="PTHR24223:SF456">
    <property type="entry name" value="MULTIDRUG RESISTANCE-ASSOCIATED PROTEIN LETHAL(2)03659"/>
    <property type="match status" value="1"/>
</dbReference>
<feature type="transmembrane region" description="Helical" evidence="11">
    <location>
        <begin position="157"/>
        <end position="175"/>
    </location>
</feature>
<proteinExistence type="inferred from homology"/>
<comment type="subcellular location">
    <subcellularLocation>
        <location evidence="1">Membrane</location>
        <topology evidence="1">Multi-pass membrane protein</topology>
    </subcellularLocation>
</comment>
<evidence type="ECO:0000256" key="5">
    <source>
        <dbReference type="ARBA" id="ARBA00022737"/>
    </source>
</evidence>
<feature type="compositionally biased region" description="Basic and acidic residues" evidence="10">
    <location>
        <begin position="638"/>
        <end position="654"/>
    </location>
</feature>
<feature type="domain" description="ABC transmembrane type-1" evidence="13">
    <location>
        <begin position="688"/>
        <end position="979"/>
    </location>
</feature>
<evidence type="ECO:0000256" key="1">
    <source>
        <dbReference type="ARBA" id="ARBA00004141"/>
    </source>
</evidence>
<protein>
    <submittedName>
        <fullName evidence="14">Uncharacterized protein</fullName>
    </submittedName>
</protein>
<feature type="region of interest" description="Disordered" evidence="10">
    <location>
        <begin position="638"/>
        <end position="663"/>
    </location>
</feature>
<feature type="transmembrane region" description="Helical" evidence="11">
    <location>
        <begin position="195"/>
        <end position="219"/>
    </location>
</feature>
<feature type="domain" description="ABC transmembrane type-1" evidence="13">
    <location>
        <begin position="96"/>
        <end position="368"/>
    </location>
</feature>
<sequence length="1288" mass="145678">MISSGPAFTGERPKPAFNPFSSLLFWPVWSLLAKSWKTASLQSTDLWDVDEREQADYLAYNFERSWNEQRQKPDPSLFAVLVERTRGLLFFSTMNLLIAISFLLMVPVVLPFFFDFLENDNHKDEYWGWIYGGGIILSSIVNAFLQKHAEVMISRMALRIMTGLQLLIFKKMLRIPLRGDSTGKIIGLVASDTQIVGGVIPSILIGIIFPVYLALTLFLLYRQVEYFAFVPVVLLILIFPVSGVLGNKMFESFDAVQERKDERLKYVNELINYMRIVKYYAWERVFNNTICGVRIQELSLLKTSYNWTVALYGMLLTTPNVSSALTIVFYGISHPNPSISIILTSLNLMDQLRTIFAGLPTILSSVSQFMVCLERIREFLLLPELEYRRVLKPTITEPPSMEISGGNFRWTPESEDETLKDINIKCSPGTLTMVVGSVGSGKSSLIHAFLGEMIQSKGDMKIIGELCYVPQTAWIFNETVQENILFGKPFSQLLFKKVIKASGLGPDLKIMSAGRNTEIGEHGVNLSGGQKQRIAIARALYSEKDIYIFDDSLSAVDAHVGQYIFEHTFRKFLKDKCVLLITNQLQYLPYADNIVMLDNGKIVGQGNFSELENSSPEFKEMTSKYGIFNEKKEEMVNEESNKKHEYDESGDNKGSKSGQMIEEEEKEEGKVSWSIYKYYFLAAGPWFFLSMFFLLLQQGGLIASAYWLQFWPNDVADNPGKYPQAFYVGVYSGLNVIGSIFLLLYFYFMSVGSVRASNYLHDDCLTRTIRAPISFFDVTPIGRILSRFSTDMTIIDSELFPAILDCSHAGAETVGVLITLSLGAPFLLAGFPLFGSFFWKLQDYFRKASIQMQRLEALSRAPMYSYFSEILSGTTTVRAWGSQERCFAEITKRINNHSCDWFAIKYAYAWFGLYLAQLGNLLQLFCYVYVIVAHNYLQDLEWYRNHIYSPGLLAITLTYAPSVVTNLRDFAKLYTVLETQMNSVERIKQYVKMPTEADPIIEGHRPPPSWPSDGNIEFKRLKLRYRPNTPVVLWGITCKILPGEKIGIVGRTGAGKSSLLQALFRMAEPDEGKILIDGIDIASIGLEDLRSKLSIIPQEPVMFIGTIRYNLDPAGKFTDEDLWQALELANLANHIKGLANGLEEEVLENGSNFSVGQRQLFCMARVLLQKPKILLMDEATASVDIETDQIIQTTIRRSFADANILVIAHRLNTVMDLDRIMVLDKGRIIEFDSPRNLVKDPKSYLNGMIEATGPASAAHLRKIALGGEPLVYEDKPPLEQLSTDFIFG</sequence>
<evidence type="ECO:0000259" key="13">
    <source>
        <dbReference type="PROSITE" id="PS50929"/>
    </source>
</evidence>
<dbReference type="PROSITE" id="PS50893">
    <property type="entry name" value="ABC_TRANSPORTER_2"/>
    <property type="match status" value="2"/>
</dbReference>
<keyword evidence="7" id="KW-0067">ATP-binding</keyword>
<feature type="transmembrane region" description="Helical" evidence="11">
    <location>
        <begin position="226"/>
        <end position="245"/>
    </location>
</feature>
<dbReference type="SMART" id="SM00382">
    <property type="entry name" value="AAA"/>
    <property type="match status" value="2"/>
</dbReference>
<dbReference type="PROSITE" id="PS00211">
    <property type="entry name" value="ABC_TRANSPORTER_1"/>
    <property type="match status" value="2"/>
</dbReference>